<protein>
    <recommendedName>
        <fullName evidence="5">procollagen-proline 4-dioxygenase</fullName>
        <ecNumber evidence="5">1.14.11.2</ecNumber>
    </recommendedName>
</protein>
<dbReference type="SUPFAM" id="SSF48452">
    <property type="entry name" value="TPR-like"/>
    <property type="match status" value="2"/>
</dbReference>
<keyword evidence="12" id="KW-0325">Glycoprotein</keyword>
<dbReference type="EC" id="1.14.11.2" evidence="5"/>
<feature type="domain" description="Fe2OG dioxygenase" evidence="14">
    <location>
        <begin position="536"/>
        <end position="662"/>
    </location>
</feature>
<dbReference type="GO" id="GO:0005506">
    <property type="term" value="F:iron ion binding"/>
    <property type="evidence" value="ECO:0007669"/>
    <property type="project" value="InterPro"/>
</dbReference>
<keyword evidence="6" id="KW-0479">Metal-binding</keyword>
<evidence type="ECO:0000256" key="11">
    <source>
        <dbReference type="ARBA" id="ARBA00023004"/>
    </source>
</evidence>
<feature type="domain" description="Fe2OG dioxygenase" evidence="14">
    <location>
        <begin position="1075"/>
        <end position="1183"/>
    </location>
</feature>
<keyword evidence="8" id="KW-0847">Vitamin C</keyword>
<dbReference type="GO" id="GO:0004656">
    <property type="term" value="F:procollagen-proline 4-dioxygenase activity"/>
    <property type="evidence" value="ECO:0007669"/>
    <property type="project" value="UniProtKB-EC"/>
</dbReference>
<reference evidence="16" key="1">
    <citation type="submission" date="2023-03" db="UniProtKB">
        <authorList>
            <consortium name="WormBaseParasite"/>
        </authorList>
    </citation>
    <scope>IDENTIFICATION</scope>
</reference>
<evidence type="ECO:0000256" key="8">
    <source>
        <dbReference type="ARBA" id="ARBA00022896"/>
    </source>
</evidence>
<evidence type="ECO:0000256" key="3">
    <source>
        <dbReference type="ARBA" id="ARBA00004319"/>
    </source>
</evidence>
<dbReference type="PROSITE" id="PS51471">
    <property type="entry name" value="FE2OG_OXY"/>
    <property type="match status" value="2"/>
</dbReference>
<sequence>MLLILLGLICGVSADIFSSMATMKALVGAEKDIPLMINAYVEKEMERLEYLRKFADEVQQRNDNAIAYGEESITHPINAFLLIKEMTTDWRKVVDIMMSNSADEFIRNVTHQRIMRRFRYPTEHAPIFADEVQQRNDNAIAYGEESITHPINAFLLIKEMTTDWRKVVDIMMSNSADEFIRNVTHQRIMRRFRYPTEEDLAGAAIGLLRLQDTYRLDTTDIANGKILHSKMRTVSLNANDCFEIGRAAYNDYDYYHTILWMQEAKDRVEKENPPTASLEDILEFLAFALYKQGNLKRALQLTDQLVRLAPNHPRAKGNLKWYEDLLEDEGVRRVDMRRNIPPLLNPRHDGGLEHTERDIFEALCRHEVPVSTKALSRLYCYYKMDRPYLRLAPIKVEIMRLNPLAVLFHQIMSDEEARIIEMLAIPKSTKALSRLYCYYKMDRPYLRLAPIKVEIMRLNPLAVLFHQIMSDEEARIIEMLAIPKLNRATVQNAMTGGLETASYRISKSAWLKPHEHEVVDRFNKRLDMATNLEMETAEELQIQNYGVGGHYDPHFDCARIQNYGVGGHYDPHFDCARKEEKNAFKELGTGNRVATILVYMTEPEIGGGTVFTEVKTSVACTKNAALFWYNLLRSGEVDMRSRHAACPVLTGVKWVTNKWIHERGQEWRRPCGLNQFDQERYFAIADIYTSIAHMESLLDAEKDIPKIIDAYIAKEADRLKNLKKFSEKYQKRNEKIITEGTKRVTNPISAFILIKELITNWRKVEKLMKENIADGYIQNLTSKWRQKQIRYPTEEDLAGIAIGLLRLQDTYRLDTTDIANGNIMHAKKTESLMASDCFEIGRHAYTTEDYYHTILWMEEAKNRLMKERPPSVALEEVLEYLAFALYKQGNLKRALQVTEQLYKLNPYHPHARGNVKWYEDLLVEEGVKPSDHRKNIPPLENRRPDDGLEDSERTIYEALCRNEVPVSIKAISQLYCYYKMDRPFLRLAPFKVEILRFNPLAVLFVDIISDEEAKMIQQIATPRLKRATVQNSKTGELETAAYRISKSAWLKGGDHELIDRINRRIELMTNLIQETSEELQIANYGVGGHYDPHFDFARKEEPKAFESLGTGNRLATVLFYLTEPEIGGGTVFTELRTAVMPSKNGALFWYNLYRSGEGDLRTRHAACPVLVGIKWVANKWIHERGQEFLRPCGLKPSVQERYVGDLGGPEPIVNPNISPF</sequence>
<accession>A0A9J2PS29</accession>
<comment type="cofactor">
    <cofactor evidence="1">
        <name>L-ascorbate</name>
        <dbReference type="ChEBI" id="CHEBI:38290"/>
    </cofactor>
</comment>
<dbReference type="SMART" id="SM00028">
    <property type="entry name" value="TPR"/>
    <property type="match status" value="2"/>
</dbReference>
<dbReference type="PANTHER" id="PTHR10869">
    <property type="entry name" value="PROLYL 4-HYDROXYLASE ALPHA SUBUNIT"/>
    <property type="match status" value="1"/>
</dbReference>
<dbReference type="GO" id="GO:0031418">
    <property type="term" value="F:L-ascorbic acid binding"/>
    <property type="evidence" value="ECO:0007669"/>
    <property type="project" value="UniProtKB-KW"/>
</dbReference>
<dbReference type="PANTHER" id="PTHR10869:SF244">
    <property type="entry name" value="PROLYL 4-HYDROXYLASE SUBUNIT ALPHA-2"/>
    <property type="match status" value="1"/>
</dbReference>
<dbReference type="AlphaFoldDB" id="A0A9J2PS29"/>
<dbReference type="WBParaSite" id="ALUE_0001229301-mRNA-1">
    <property type="protein sequence ID" value="ALUE_0001229301-mRNA-1"/>
    <property type="gene ID" value="ALUE_0001229301"/>
</dbReference>
<proteinExistence type="inferred from homology"/>
<dbReference type="Pfam" id="PF13640">
    <property type="entry name" value="2OG-FeII_Oxy_3"/>
    <property type="match status" value="2"/>
</dbReference>
<keyword evidence="10" id="KW-0560">Oxidoreductase</keyword>
<dbReference type="InterPro" id="IPR011990">
    <property type="entry name" value="TPR-like_helical_dom_sf"/>
</dbReference>
<dbReference type="Proteomes" id="UP000036681">
    <property type="component" value="Unplaced"/>
</dbReference>
<evidence type="ECO:0000256" key="9">
    <source>
        <dbReference type="ARBA" id="ARBA00022964"/>
    </source>
</evidence>
<dbReference type="InterPro" id="IPR006620">
    <property type="entry name" value="Pro_4_hyd_alph"/>
</dbReference>
<evidence type="ECO:0000256" key="1">
    <source>
        <dbReference type="ARBA" id="ARBA00001961"/>
    </source>
</evidence>
<comment type="function">
    <text evidence="2">Catalyzes the post-translational formation of 4-hydroxyproline in -Xaa-Pro-Gly- sequences in collagens and other proteins.</text>
</comment>
<dbReference type="InterPro" id="IPR044862">
    <property type="entry name" value="Pro_4_hyd_alph_FE2OG_OXY"/>
</dbReference>
<keyword evidence="15" id="KW-1185">Reference proteome</keyword>
<evidence type="ECO:0000259" key="14">
    <source>
        <dbReference type="PROSITE" id="PS51471"/>
    </source>
</evidence>
<keyword evidence="13" id="KW-0802">TPR repeat</keyword>
<comment type="similarity">
    <text evidence="4">Belongs to the P4HA family.</text>
</comment>
<dbReference type="SMART" id="SM00702">
    <property type="entry name" value="P4Hc"/>
    <property type="match status" value="2"/>
</dbReference>
<keyword evidence="9" id="KW-0223">Dioxygenase</keyword>
<dbReference type="Pfam" id="PF23558">
    <property type="entry name" value="TPR_P4H"/>
    <property type="match status" value="2"/>
</dbReference>
<feature type="repeat" description="TPR" evidence="13">
    <location>
        <begin position="279"/>
        <end position="312"/>
    </location>
</feature>
<evidence type="ECO:0000256" key="6">
    <source>
        <dbReference type="ARBA" id="ARBA00022723"/>
    </source>
</evidence>
<dbReference type="InterPro" id="IPR045054">
    <property type="entry name" value="P4HA-like"/>
</dbReference>
<dbReference type="Gene3D" id="6.10.140.1460">
    <property type="match status" value="3"/>
</dbReference>
<evidence type="ECO:0000313" key="15">
    <source>
        <dbReference type="Proteomes" id="UP000036681"/>
    </source>
</evidence>
<dbReference type="FunFam" id="2.60.120.620:FF:000001">
    <property type="entry name" value="Prolyl 4-hydroxylase subunit alpha 2"/>
    <property type="match status" value="2"/>
</dbReference>
<evidence type="ECO:0000256" key="2">
    <source>
        <dbReference type="ARBA" id="ARBA00002035"/>
    </source>
</evidence>
<dbReference type="InterPro" id="IPR013547">
    <property type="entry name" value="P4H_N"/>
</dbReference>
<evidence type="ECO:0000256" key="5">
    <source>
        <dbReference type="ARBA" id="ARBA00012269"/>
    </source>
</evidence>
<keyword evidence="11" id="KW-0408">Iron</keyword>
<dbReference type="InterPro" id="IPR005123">
    <property type="entry name" value="Oxoglu/Fe-dep_dioxygenase_dom"/>
</dbReference>
<evidence type="ECO:0000256" key="10">
    <source>
        <dbReference type="ARBA" id="ARBA00023002"/>
    </source>
</evidence>
<dbReference type="InterPro" id="IPR059068">
    <property type="entry name" value="TPR_P4H"/>
</dbReference>
<keyword evidence="7" id="KW-0256">Endoplasmic reticulum</keyword>
<dbReference type="PROSITE" id="PS50005">
    <property type="entry name" value="TPR"/>
    <property type="match status" value="2"/>
</dbReference>
<dbReference type="Gene3D" id="2.60.120.620">
    <property type="entry name" value="q2cbj1_9rhob like domain"/>
    <property type="match status" value="3"/>
</dbReference>
<feature type="repeat" description="TPR" evidence="13">
    <location>
        <begin position="875"/>
        <end position="908"/>
    </location>
</feature>
<dbReference type="Pfam" id="PF08336">
    <property type="entry name" value="P4Ha_N"/>
    <property type="match status" value="3"/>
</dbReference>
<name>A0A9J2PS29_ASCLU</name>
<evidence type="ECO:0000256" key="12">
    <source>
        <dbReference type="ARBA" id="ARBA00023180"/>
    </source>
</evidence>
<evidence type="ECO:0000256" key="13">
    <source>
        <dbReference type="PROSITE-ProRule" id="PRU00339"/>
    </source>
</evidence>
<dbReference type="InterPro" id="IPR019734">
    <property type="entry name" value="TPR_rpt"/>
</dbReference>
<dbReference type="GO" id="GO:0005788">
    <property type="term" value="C:endoplasmic reticulum lumen"/>
    <property type="evidence" value="ECO:0007669"/>
    <property type="project" value="UniProtKB-SubCell"/>
</dbReference>
<evidence type="ECO:0000256" key="7">
    <source>
        <dbReference type="ARBA" id="ARBA00022824"/>
    </source>
</evidence>
<comment type="subcellular location">
    <subcellularLocation>
        <location evidence="3">Endoplasmic reticulum lumen</location>
    </subcellularLocation>
</comment>
<evidence type="ECO:0000256" key="4">
    <source>
        <dbReference type="ARBA" id="ARBA00006511"/>
    </source>
</evidence>
<dbReference type="Gene3D" id="1.25.40.10">
    <property type="entry name" value="Tetratricopeptide repeat domain"/>
    <property type="match status" value="2"/>
</dbReference>
<evidence type="ECO:0000313" key="16">
    <source>
        <dbReference type="WBParaSite" id="ALUE_0001229301-mRNA-1"/>
    </source>
</evidence>
<dbReference type="FunFam" id="1.25.40.10:FF:000006">
    <property type="entry name" value="Prolyl 4-hydroxylase subunit alpha 2"/>
    <property type="match status" value="2"/>
</dbReference>
<organism evidence="15 16">
    <name type="scientific">Ascaris lumbricoides</name>
    <name type="common">Giant roundworm</name>
    <dbReference type="NCBI Taxonomy" id="6252"/>
    <lineage>
        <taxon>Eukaryota</taxon>
        <taxon>Metazoa</taxon>
        <taxon>Ecdysozoa</taxon>
        <taxon>Nematoda</taxon>
        <taxon>Chromadorea</taxon>
        <taxon>Rhabditida</taxon>
        <taxon>Spirurina</taxon>
        <taxon>Ascaridomorpha</taxon>
        <taxon>Ascaridoidea</taxon>
        <taxon>Ascarididae</taxon>
        <taxon>Ascaris</taxon>
    </lineage>
</organism>